<dbReference type="InterPro" id="IPR001977">
    <property type="entry name" value="Depp_CoAkinase"/>
</dbReference>
<dbReference type="FunFam" id="3.40.50.300:FF:000991">
    <property type="entry name" value="Dephospho-CoA kinase"/>
    <property type="match status" value="1"/>
</dbReference>
<keyword evidence="2 8" id="KW-0963">Cytoplasm</keyword>
<evidence type="ECO:0000313" key="11">
    <source>
        <dbReference type="Proteomes" id="UP001139336"/>
    </source>
</evidence>
<dbReference type="Pfam" id="PF01121">
    <property type="entry name" value="CoaE"/>
    <property type="match status" value="1"/>
</dbReference>
<dbReference type="SUPFAM" id="SSF52540">
    <property type="entry name" value="P-loop containing nucleoside triphosphate hydrolases"/>
    <property type="match status" value="1"/>
</dbReference>
<dbReference type="InterPro" id="IPR027417">
    <property type="entry name" value="P-loop_NTPase"/>
</dbReference>
<dbReference type="EMBL" id="JAKGSI010000003">
    <property type="protein sequence ID" value="MCF4007040.1"/>
    <property type="molecule type" value="Genomic_DNA"/>
</dbReference>
<dbReference type="AlphaFoldDB" id="A0A9X1TY92"/>
<comment type="pathway">
    <text evidence="8">Cofactor biosynthesis; coenzyme A biosynthesis; CoA from (R)-pantothenate: step 5/5.</text>
</comment>
<proteinExistence type="inferred from homology"/>
<dbReference type="GO" id="GO:0005524">
    <property type="term" value="F:ATP binding"/>
    <property type="evidence" value="ECO:0007669"/>
    <property type="project" value="UniProtKB-UniRule"/>
</dbReference>
<keyword evidence="7 8" id="KW-0173">Coenzyme A biosynthesis</keyword>
<keyword evidence="4 8" id="KW-0547">Nucleotide-binding</keyword>
<evidence type="ECO:0000256" key="2">
    <source>
        <dbReference type="ARBA" id="ARBA00022490"/>
    </source>
</evidence>
<keyword evidence="6 8" id="KW-0067">ATP-binding</keyword>
<dbReference type="HAMAP" id="MF_00376">
    <property type="entry name" value="Dephospho_CoA_kinase"/>
    <property type="match status" value="1"/>
</dbReference>
<evidence type="ECO:0000256" key="1">
    <source>
        <dbReference type="ARBA" id="ARBA00009018"/>
    </source>
</evidence>
<feature type="binding site" evidence="8">
    <location>
        <begin position="11"/>
        <end position="16"/>
    </location>
    <ligand>
        <name>ATP</name>
        <dbReference type="ChEBI" id="CHEBI:30616"/>
    </ligand>
</feature>
<evidence type="ECO:0000256" key="4">
    <source>
        <dbReference type="ARBA" id="ARBA00022741"/>
    </source>
</evidence>
<dbReference type="RefSeq" id="WP_236119163.1">
    <property type="nucleotide sequence ID" value="NZ_JAKGSI010000003.1"/>
</dbReference>
<organism evidence="10 11">
    <name type="scientific">Corynebacterium uropygiale</name>
    <dbReference type="NCBI Taxonomy" id="1775911"/>
    <lineage>
        <taxon>Bacteria</taxon>
        <taxon>Bacillati</taxon>
        <taxon>Actinomycetota</taxon>
        <taxon>Actinomycetes</taxon>
        <taxon>Mycobacteriales</taxon>
        <taxon>Corynebacteriaceae</taxon>
        <taxon>Corynebacterium</taxon>
    </lineage>
</organism>
<sequence>MLTIGLTGGIGSGKSTVSALLRERGLTVIDADQIARDIVEPDQPAFAELVAHFGEGIIGDDGHLNRPELARLAFAAPEETAVLNQITHPRITEETARRFAEAAARGERAVVYDMPLLIENGHDKDMDLVVVVEVDRAERIRRLVQTRGLAEEDVRRRMAAQASDGERRAAADVVIDNNGAIADLEPAIDALLERIDQYAS</sequence>
<dbReference type="Gene3D" id="3.40.50.300">
    <property type="entry name" value="P-loop containing nucleotide triphosphate hydrolases"/>
    <property type="match status" value="1"/>
</dbReference>
<evidence type="ECO:0000256" key="3">
    <source>
        <dbReference type="ARBA" id="ARBA00022679"/>
    </source>
</evidence>
<evidence type="ECO:0000256" key="9">
    <source>
        <dbReference type="NCBIfam" id="TIGR00152"/>
    </source>
</evidence>
<reference evidence="10" key="1">
    <citation type="submission" date="2022-01" db="EMBL/GenBank/DDBJ databases">
        <title>Corynebacterium sp. nov isolated from isolated from the feces of the greater white-fronted geese (Anser albifrons) at Poyang Lake, PR China.</title>
        <authorList>
            <person name="Liu Q."/>
        </authorList>
    </citation>
    <scope>NUCLEOTIDE SEQUENCE</scope>
    <source>
        <strain evidence="10">JCM 32435</strain>
    </source>
</reference>
<dbReference type="Proteomes" id="UP001139336">
    <property type="component" value="Unassembled WGS sequence"/>
</dbReference>
<evidence type="ECO:0000256" key="8">
    <source>
        <dbReference type="HAMAP-Rule" id="MF_00376"/>
    </source>
</evidence>
<dbReference type="CDD" id="cd02022">
    <property type="entry name" value="DPCK"/>
    <property type="match status" value="1"/>
</dbReference>
<name>A0A9X1TY92_9CORY</name>
<comment type="caution">
    <text evidence="10">The sequence shown here is derived from an EMBL/GenBank/DDBJ whole genome shotgun (WGS) entry which is preliminary data.</text>
</comment>
<keyword evidence="11" id="KW-1185">Reference proteome</keyword>
<keyword evidence="3 8" id="KW-0808">Transferase</keyword>
<evidence type="ECO:0000256" key="7">
    <source>
        <dbReference type="ARBA" id="ARBA00022993"/>
    </source>
</evidence>
<dbReference type="NCBIfam" id="TIGR00152">
    <property type="entry name" value="dephospho-CoA kinase"/>
    <property type="match status" value="1"/>
</dbReference>
<dbReference type="PANTHER" id="PTHR10695:SF46">
    <property type="entry name" value="BIFUNCTIONAL COENZYME A SYNTHASE-RELATED"/>
    <property type="match status" value="1"/>
</dbReference>
<dbReference type="GO" id="GO:0004140">
    <property type="term" value="F:dephospho-CoA kinase activity"/>
    <property type="evidence" value="ECO:0007669"/>
    <property type="project" value="UniProtKB-UniRule"/>
</dbReference>
<dbReference type="EC" id="2.7.1.24" evidence="8 9"/>
<comment type="similarity">
    <text evidence="1 8">Belongs to the CoaE family.</text>
</comment>
<evidence type="ECO:0000313" key="10">
    <source>
        <dbReference type="EMBL" id="MCF4007040.1"/>
    </source>
</evidence>
<gene>
    <name evidence="8 10" type="primary">coaE</name>
    <name evidence="10" type="ORF">L1O03_07605</name>
</gene>
<keyword evidence="5 8" id="KW-0418">Kinase</keyword>
<comment type="subcellular location">
    <subcellularLocation>
        <location evidence="8">Cytoplasm</location>
    </subcellularLocation>
</comment>
<evidence type="ECO:0000256" key="5">
    <source>
        <dbReference type="ARBA" id="ARBA00022777"/>
    </source>
</evidence>
<comment type="catalytic activity">
    <reaction evidence="8">
        <text>3'-dephospho-CoA + ATP = ADP + CoA + H(+)</text>
        <dbReference type="Rhea" id="RHEA:18245"/>
        <dbReference type="ChEBI" id="CHEBI:15378"/>
        <dbReference type="ChEBI" id="CHEBI:30616"/>
        <dbReference type="ChEBI" id="CHEBI:57287"/>
        <dbReference type="ChEBI" id="CHEBI:57328"/>
        <dbReference type="ChEBI" id="CHEBI:456216"/>
        <dbReference type="EC" id="2.7.1.24"/>
    </reaction>
</comment>
<accession>A0A9X1TY92</accession>
<protein>
    <recommendedName>
        <fullName evidence="8 9">Dephospho-CoA kinase</fullName>
        <ecNumber evidence="8 9">2.7.1.24</ecNumber>
    </recommendedName>
    <alternativeName>
        <fullName evidence="8">Dephosphocoenzyme A kinase</fullName>
    </alternativeName>
</protein>
<dbReference type="GO" id="GO:0015937">
    <property type="term" value="P:coenzyme A biosynthetic process"/>
    <property type="evidence" value="ECO:0007669"/>
    <property type="project" value="UniProtKB-UniRule"/>
</dbReference>
<dbReference type="GO" id="GO:0005737">
    <property type="term" value="C:cytoplasm"/>
    <property type="evidence" value="ECO:0007669"/>
    <property type="project" value="UniProtKB-SubCell"/>
</dbReference>
<dbReference type="PROSITE" id="PS51219">
    <property type="entry name" value="DPCK"/>
    <property type="match status" value="1"/>
</dbReference>
<comment type="function">
    <text evidence="8">Catalyzes the phosphorylation of the 3'-hydroxyl group of dephosphocoenzyme A to form coenzyme A.</text>
</comment>
<evidence type="ECO:0000256" key="6">
    <source>
        <dbReference type="ARBA" id="ARBA00022840"/>
    </source>
</evidence>
<dbReference type="NCBIfam" id="NF002879">
    <property type="entry name" value="PRK03333.1"/>
    <property type="match status" value="1"/>
</dbReference>
<dbReference type="PANTHER" id="PTHR10695">
    <property type="entry name" value="DEPHOSPHO-COA KINASE-RELATED"/>
    <property type="match status" value="1"/>
</dbReference>